<evidence type="ECO:0000259" key="3">
    <source>
        <dbReference type="PROSITE" id="PS51186"/>
    </source>
</evidence>
<dbReference type="AlphaFoldDB" id="A0A2A4I193"/>
<accession>A0A2A4I193</accession>
<evidence type="ECO:0000313" key="4">
    <source>
        <dbReference type="EMBL" id="PCG10384.1"/>
    </source>
</evidence>
<name>A0A2A4I193_9SPHN</name>
<feature type="domain" description="N-acetyltransferase" evidence="3">
    <location>
        <begin position="51"/>
        <end position="191"/>
    </location>
</feature>
<dbReference type="Gene3D" id="3.40.630.30">
    <property type="match status" value="1"/>
</dbReference>
<dbReference type="PANTHER" id="PTHR43800:SF1">
    <property type="entry name" value="PEPTIDYL-LYSINE N-ACETYLTRANSFERASE YJAB"/>
    <property type="match status" value="1"/>
</dbReference>
<protein>
    <submittedName>
        <fullName evidence="4">GNAT family N-acetyltransferase</fullName>
    </submittedName>
</protein>
<keyword evidence="2" id="KW-0012">Acyltransferase</keyword>
<organism evidence="4 5">
    <name type="scientific">Sphingomonas ginsenosidimutans</name>
    <dbReference type="NCBI Taxonomy" id="862134"/>
    <lineage>
        <taxon>Bacteria</taxon>
        <taxon>Pseudomonadati</taxon>
        <taxon>Pseudomonadota</taxon>
        <taxon>Alphaproteobacteria</taxon>
        <taxon>Sphingomonadales</taxon>
        <taxon>Sphingomonadaceae</taxon>
        <taxon>Sphingomonas</taxon>
    </lineage>
</organism>
<keyword evidence="5" id="KW-1185">Reference proteome</keyword>
<dbReference type="SUPFAM" id="SSF55729">
    <property type="entry name" value="Acyl-CoA N-acyltransferases (Nat)"/>
    <property type="match status" value="1"/>
</dbReference>
<dbReference type="GO" id="GO:0016747">
    <property type="term" value="F:acyltransferase activity, transferring groups other than amino-acyl groups"/>
    <property type="evidence" value="ECO:0007669"/>
    <property type="project" value="InterPro"/>
</dbReference>
<sequence>MGVTHVAGLHAVPDDHVATIVTTLEMRTRPPLRPMPASPLRLTRWDAPAPDRYRTLFRRVGARWLWYSRLVMDDAALTAIIHDPAVEVFAAVDRAGVELGMLELDRRQTGACEIGYFALVPELAGKGLGRWLMAEALARAWTPGTRRVWLHTCTLDHPAALGFYRAQGFAATARTVEVFADPRVLGVLPADAAPQVPLLARTR</sequence>
<proteinExistence type="predicted"/>
<keyword evidence="1 4" id="KW-0808">Transferase</keyword>
<dbReference type="InterPro" id="IPR016181">
    <property type="entry name" value="Acyl_CoA_acyltransferase"/>
</dbReference>
<dbReference type="EMBL" id="NWVD01000001">
    <property type="protein sequence ID" value="PCG10384.1"/>
    <property type="molecule type" value="Genomic_DNA"/>
</dbReference>
<dbReference type="InterPro" id="IPR000182">
    <property type="entry name" value="GNAT_dom"/>
</dbReference>
<dbReference type="PROSITE" id="PS51186">
    <property type="entry name" value="GNAT"/>
    <property type="match status" value="1"/>
</dbReference>
<comment type="caution">
    <text evidence="4">The sequence shown here is derived from an EMBL/GenBank/DDBJ whole genome shotgun (WGS) entry which is preliminary data.</text>
</comment>
<dbReference type="Proteomes" id="UP000218784">
    <property type="component" value="Unassembled WGS sequence"/>
</dbReference>
<dbReference type="PANTHER" id="PTHR43800">
    <property type="entry name" value="PEPTIDYL-LYSINE N-ACETYLTRANSFERASE YJAB"/>
    <property type="match status" value="1"/>
</dbReference>
<evidence type="ECO:0000256" key="2">
    <source>
        <dbReference type="ARBA" id="ARBA00023315"/>
    </source>
</evidence>
<evidence type="ECO:0000256" key="1">
    <source>
        <dbReference type="ARBA" id="ARBA00022679"/>
    </source>
</evidence>
<dbReference type="CDD" id="cd04301">
    <property type="entry name" value="NAT_SF"/>
    <property type="match status" value="1"/>
</dbReference>
<dbReference type="Pfam" id="PF00583">
    <property type="entry name" value="Acetyltransf_1"/>
    <property type="match status" value="1"/>
</dbReference>
<evidence type="ECO:0000313" key="5">
    <source>
        <dbReference type="Proteomes" id="UP000218784"/>
    </source>
</evidence>
<gene>
    <name evidence="4" type="ORF">COA17_02805</name>
</gene>
<reference evidence="4 5" key="1">
    <citation type="submission" date="2017-09" db="EMBL/GenBank/DDBJ databases">
        <title>Sphingomonas ginsenosidimutans KACC 14949, whole genome shotgun sequence.</title>
        <authorList>
            <person name="Feng G."/>
            <person name="Zhu H."/>
        </authorList>
    </citation>
    <scope>NUCLEOTIDE SEQUENCE [LARGE SCALE GENOMIC DNA]</scope>
    <source>
        <strain evidence="4 5">KACC 14949</strain>
    </source>
</reference>